<name>A0A5K7YEA2_9BACT</name>
<evidence type="ECO:0000313" key="3">
    <source>
        <dbReference type="Proteomes" id="UP000427906"/>
    </source>
</evidence>
<dbReference type="KEGG" id="dalk:DSCA_09130"/>
<feature type="transmembrane region" description="Helical" evidence="1">
    <location>
        <begin position="6"/>
        <end position="27"/>
    </location>
</feature>
<keyword evidence="1" id="KW-0472">Membrane</keyword>
<dbReference type="EMBL" id="AP021874">
    <property type="protein sequence ID" value="BBO66983.1"/>
    <property type="molecule type" value="Genomic_DNA"/>
</dbReference>
<reference evidence="2 3" key="1">
    <citation type="submission" date="2019-11" db="EMBL/GenBank/DDBJ databases">
        <title>Comparative genomics of hydrocarbon-degrading Desulfosarcina strains.</title>
        <authorList>
            <person name="Watanabe M."/>
            <person name="Kojima H."/>
            <person name="Fukui M."/>
        </authorList>
    </citation>
    <scope>NUCLEOTIDE SEQUENCE [LARGE SCALE GENOMIC DNA]</scope>
    <source>
        <strain evidence="2 3">PL12</strain>
    </source>
</reference>
<dbReference type="AlphaFoldDB" id="A0A5K7YEA2"/>
<evidence type="ECO:0000313" key="2">
    <source>
        <dbReference type="EMBL" id="BBO66983.1"/>
    </source>
</evidence>
<keyword evidence="1" id="KW-1133">Transmembrane helix</keyword>
<dbReference type="OrthoDB" id="5422028at2"/>
<evidence type="ECO:0000256" key="1">
    <source>
        <dbReference type="SAM" id="Phobius"/>
    </source>
</evidence>
<protein>
    <submittedName>
        <fullName evidence="2">Uncharacterized protein</fullName>
    </submittedName>
</protein>
<dbReference type="RefSeq" id="WP_155315288.1">
    <property type="nucleotide sequence ID" value="NZ_AP021874.1"/>
</dbReference>
<gene>
    <name evidence="2" type="ORF">DSCA_09130</name>
</gene>
<organism evidence="2 3">
    <name type="scientific">Desulfosarcina alkanivorans</name>
    <dbReference type="NCBI Taxonomy" id="571177"/>
    <lineage>
        <taxon>Bacteria</taxon>
        <taxon>Pseudomonadati</taxon>
        <taxon>Thermodesulfobacteriota</taxon>
        <taxon>Desulfobacteria</taxon>
        <taxon>Desulfobacterales</taxon>
        <taxon>Desulfosarcinaceae</taxon>
        <taxon>Desulfosarcina</taxon>
    </lineage>
</organism>
<proteinExistence type="predicted"/>
<dbReference type="Proteomes" id="UP000427906">
    <property type="component" value="Chromosome"/>
</dbReference>
<sequence>MDTSLLVAAGASFLAGLLGYIIARLWIKPVARYIATRRKLDRELVRYQAAMATAGGPENRNAPSKKGDTLRKARKHAMDLVSCYGSDIPYWYRLLLDSRSESPDKASGLLANLSRIRDTETVKTRIDSARKAIRRQ</sequence>
<keyword evidence="1" id="KW-0812">Transmembrane</keyword>
<keyword evidence="3" id="KW-1185">Reference proteome</keyword>
<accession>A0A5K7YEA2</accession>